<comment type="similarity">
    <text evidence="9">Belongs to the binding-protein-dependent transport system permease family. LivHM subfamily.</text>
</comment>
<organism evidence="11 12">
    <name type="scientific">Pseudovibrio ascidiaceicola</name>
    <dbReference type="NCBI Taxonomy" id="285279"/>
    <lineage>
        <taxon>Bacteria</taxon>
        <taxon>Pseudomonadati</taxon>
        <taxon>Pseudomonadota</taxon>
        <taxon>Alphaproteobacteria</taxon>
        <taxon>Hyphomicrobiales</taxon>
        <taxon>Stappiaceae</taxon>
        <taxon>Pseudovibrio</taxon>
    </lineage>
</organism>
<dbReference type="Proteomes" id="UP000199598">
    <property type="component" value="Unassembled WGS sequence"/>
</dbReference>
<comment type="subcellular location">
    <subcellularLocation>
        <location evidence="1">Cell membrane</location>
        <topology evidence="1">Multi-pass membrane protein</topology>
    </subcellularLocation>
</comment>
<feature type="transmembrane region" description="Helical" evidence="10">
    <location>
        <begin position="138"/>
        <end position="160"/>
    </location>
</feature>
<keyword evidence="5 10" id="KW-0812">Transmembrane</keyword>
<feature type="transmembrane region" description="Helical" evidence="10">
    <location>
        <begin position="189"/>
        <end position="210"/>
    </location>
</feature>
<keyword evidence="3" id="KW-1003">Cell membrane</keyword>
<evidence type="ECO:0000313" key="11">
    <source>
        <dbReference type="EMBL" id="SFL21190.1"/>
    </source>
</evidence>
<reference evidence="11 12" key="1">
    <citation type="submission" date="2016-10" db="EMBL/GenBank/DDBJ databases">
        <authorList>
            <person name="Varghese N."/>
            <person name="Submissions S."/>
        </authorList>
    </citation>
    <scope>NUCLEOTIDE SEQUENCE [LARGE SCALE GENOMIC DNA]</scope>
    <source>
        <strain evidence="11 12">DSM 16392</strain>
    </source>
</reference>
<dbReference type="InterPro" id="IPR052157">
    <property type="entry name" value="BCAA_transport_permease"/>
</dbReference>
<keyword evidence="6" id="KW-0029">Amino-acid transport</keyword>
<feature type="transmembrane region" description="Helical" evidence="10">
    <location>
        <begin position="7"/>
        <end position="36"/>
    </location>
</feature>
<evidence type="ECO:0000256" key="9">
    <source>
        <dbReference type="ARBA" id="ARBA00037998"/>
    </source>
</evidence>
<dbReference type="CDD" id="cd06582">
    <property type="entry name" value="TM_PBP1_LivH_like"/>
    <property type="match status" value="1"/>
</dbReference>
<name>A0A1I4FVG7_9HYPH</name>
<dbReference type="EMBL" id="FOSK01000022">
    <property type="protein sequence ID" value="SFL21190.1"/>
    <property type="molecule type" value="Genomic_DNA"/>
</dbReference>
<keyword evidence="4" id="KW-0997">Cell inner membrane</keyword>
<comment type="caution">
    <text evidence="11">The sequence shown here is derived from an EMBL/GenBank/DDBJ whole genome shotgun (WGS) entry which is preliminary data.</text>
</comment>
<keyword evidence="8 10" id="KW-0472">Membrane</keyword>
<feature type="transmembrane region" description="Helical" evidence="10">
    <location>
        <begin position="272"/>
        <end position="290"/>
    </location>
</feature>
<feature type="transmembrane region" description="Helical" evidence="10">
    <location>
        <begin position="222"/>
        <end position="251"/>
    </location>
</feature>
<evidence type="ECO:0000256" key="10">
    <source>
        <dbReference type="SAM" id="Phobius"/>
    </source>
</evidence>
<gene>
    <name evidence="11" type="ORF">SAMN04488518_12235</name>
</gene>
<protein>
    <submittedName>
        <fullName evidence="11">Branched-chain amino acid transport system permease protein</fullName>
    </submittedName>
</protein>
<accession>A0A1I4FVG7</accession>
<evidence type="ECO:0000256" key="3">
    <source>
        <dbReference type="ARBA" id="ARBA00022475"/>
    </source>
</evidence>
<evidence type="ECO:0000256" key="1">
    <source>
        <dbReference type="ARBA" id="ARBA00004651"/>
    </source>
</evidence>
<keyword evidence="7 10" id="KW-1133">Transmembrane helix</keyword>
<dbReference type="InterPro" id="IPR001851">
    <property type="entry name" value="ABC_transp_permease"/>
</dbReference>
<feature type="transmembrane region" description="Helical" evidence="10">
    <location>
        <begin position="92"/>
        <end position="115"/>
    </location>
</feature>
<evidence type="ECO:0000256" key="7">
    <source>
        <dbReference type="ARBA" id="ARBA00022989"/>
    </source>
</evidence>
<evidence type="ECO:0000256" key="4">
    <source>
        <dbReference type="ARBA" id="ARBA00022519"/>
    </source>
</evidence>
<evidence type="ECO:0000256" key="5">
    <source>
        <dbReference type="ARBA" id="ARBA00022692"/>
    </source>
</evidence>
<proteinExistence type="inferred from homology"/>
<dbReference type="RefSeq" id="WP_093524164.1">
    <property type="nucleotide sequence ID" value="NZ_FOSK01000022.1"/>
</dbReference>
<dbReference type="Pfam" id="PF02653">
    <property type="entry name" value="BPD_transp_2"/>
    <property type="match status" value="1"/>
</dbReference>
<evidence type="ECO:0000256" key="2">
    <source>
        <dbReference type="ARBA" id="ARBA00022448"/>
    </source>
</evidence>
<keyword evidence="2" id="KW-0813">Transport</keyword>
<evidence type="ECO:0000256" key="6">
    <source>
        <dbReference type="ARBA" id="ARBA00022970"/>
    </source>
</evidence>
<sequence length="295" mass="31741">MIDFINYYLIPGITLGSIYALGAVGISMIFGILRFAHFAHGDLMTTGAYIALTAVWTLGLPALAAIPIAVVGTALVAVFLDKAFYKPLRDLPSIYTVIASFGVALILRSAIQLLWGTDSQVYVVGFQKPLIFFDSLRIALRHMQIIAFTVAIAITLHFFLSYSKTGKSMRAVADDPELARIAGLDTEKIVRWTWIIGGGLAAIGGVFVGLDTDIHTNLGWNLLLPMFAAALLGGIGRPLGAMLGGLIIGVAEEICTFPIMDIEIISPSYKSAIAFIIMLALLLFRPQGLLKGRVL</sequence>
<evidence type="ECO:0000313" key="12">
    <source>
        <dbReference type="Proteomes" id="UP000199598"/>
    </source>
</evidence>
<dbReference type="PANTHER" id="PTHR11795">
    <property type="entry name" value="BRANCHED-CHAIN AMINO ACID TRANSPORT SYSTEM PERMEASE PROTEIN LIVH"/>
    <property type="match status" value="1"/>
</dbReference>
<evidence type="ECO:0000256" key="8">
    <source>
        <dbReference type="ARBA" id="ARBA00023136"/>
    </source>
</evidence>
<dbReference type="PANTHER" id="PTHR11795:SF371">
    <property type="entry name" value="HIGH-AFFINITY BRANCHED-CHAIN AMINO ACID TRANSPORT SYSTEM PERMEASE PROTEIN LIVH"/>
    <property type="match status" value="1"/>
</dbReference>
<feature type="transmembrane region" description="Helical" evidence="10">
    <location>
        <begin position="48"/>
        <end position="80"/>
    </location>
</feature>
<keyword evidence="12" id="KW-1185">Reference proteome</keyword>